<keyword evidence="3" id="KW-1185">Reference proteome</keyword>
<dbReference type="Proteomes" id="UP000257045">
    <property type="component" value="Unassembled WGS sequence"/>
</dbReference>
<accession>A0A3D8IW96</accession>
<organism evidence="2 3">
    <name type="scientific">Helicobacter brantae</name>
    <dbReference type="NCBI Taxonomy" id="375927"/>
    <lineage>
        <taxon>Bacteria</taxon>
        <taxon>Pseudomonadati</taxon>
        <taxon>Campylobacterota</taxon>
        <taxon>Epsilonproteobacteria</taxon>
        <taxon>Campylobacterales</taxon>
        <taxon>Helicobacteraceae</taxon>
        <taxon>Helicobacter</taxon>
    </lineage>
</organism>
<name>A0A3D8IW96_9HELI</name>
<sequence>MKDFFQSNLACIAITNPNLAYKLQNLKPNNRYEVFMSEDIANYNIYDKQEQVSLFATQPLQESMKRFEELKGYAYYPYLYFYGFGNGVLYKLLLSSEVLKRLVVFEPELEMLFIALHFIDFSQEILDKKLVIICSQNLSYQEVANLFDEDKRSKLYAKTYMLEIFNAYYERYSQKFFELNHYFIKAIEHAVVSVGNDAHDAIVGIDHHIQNLPQALNSPTLVELITQLKGRDTAIIVATGPSLYKQLPLLKEIAPYATLFCIDASFPILYQHGIKPDVVLSLERVEATAKFYEETPKEAFEGVVFALTSIVHPRLKKAVEDKGGLIQYSFRPFGYTTYFGIDSYGYLGIGMSAANMAYEMVVHSRFKRCIIIGQDLAFGEDGSSHSKGAIYGSDEIKPRENKVYVTKYGGGGEVESTQVWKMFLNFYERDIANTPYPLEVINSTEGGARIEGSKEVSFKEAIASIPREIKAPIILTFPRVEEVEENMELVSKRCQTWLKEGKSKQKKIEKVFLKVAEFCDELEKLNEANELEKIDYKKMDKLYKEIDKIKDFFKDPIFGATFIDALQSYIFHQEMDIAKVLVKNTQDEMQRRAKQIELIFLHKYWLFSLAGGMDSVLEVVKKATKTWKKVKKS</sequence>
<protein>
    <submittedName>
        <fullName evidence="2">Motility accessory factor</fullName>
    </submittedName>
</protein>
<dbReference type="PANTHER" id="PTHR41786">
    <property type="entry name" value="MOTILITY ACCESSORY FACTOR MAF"/>
    <property type="match status" value="1"/>
</dbReference>
<evidence type="ECO:0000313" key="2">
    <source>
        <dbReference type="EMBL" id="RDU69195.1"/>
    </source>
</evidence>
<dbReference type="EMBL" id="NXLV01000017">
    <property type="protein sequence ID" value="RDU69195.1"/>
    <property type="molecule type" value="Genomic_DNA"/>
</dbReference>
<evidence type="ECO:0000259" key="1">
    <source>
        <dbReference type="Pfam" id="PF01973"/>
    </source>
</evidence>
<gene>
    <name evidence="2" type="ORF">CQA58_07395</name>
</gene>
<dbReference type="AlphaFoldDB" id="A0A3D8IW96"/>
<dbReference type="Pfam" id="PF01973">
    <property type="entry name" value="MptE-like"/>
    <property type="match status" value="1"/>
</dbReference>
<dbReference type="RefSeq" id="WP_115570074.1">
    <property type="nucleotide sequence ID" value="NZ_NXLV01000017.1"/>
</dbReference>
<reference evidence="2 3" key="1">
    <citation type="submission" date="2018-04" db="EMBL/GenBank/DDBJ databases">
        <title>Novel Campyloabacter and Helicobacter Species and Strains.</title>
        <authorList>
            <person name="Mannion A.J."/>
            <person name="Shen Z."/>
            <person name="Fox J.G."/>
        </authorList>
    </citation>
    <scope>NUCLEOTIDE SEQUENCE [LARGE SCALE GENOMIC DNA]</scope>
    <source>
        <strain evidence="2 3">MIT 04-9366</strain>
    </source>
</reference>
<dbReference type="OrthoDB" id="8867611at2"/>
<proteinExistence type="predicted"/>
<dbReference type="PANTHER" id="PTHR41786:SF1">
    <property type="entry name" value="6-HYDROXYMETHYLPTERIN DIPHOSPHOKINASE MPTE-LIKE DOMAIN-CONTAINING PROTEIN"/>
    <property type="match status" value="1"/>
</dbReference>
<dbReference type="InterPro" id="IPR002826">
    <property type="entry name" value="MptE-like"/>
</dbReference>
<feature type="domain" description="6-hydroxymethylpterin diphosphokinase MptE-like" evidence="1">
    <location>
        <begin position="207"/>
        <end position="380"/>
    </location>
</feature>
<evidence type="ECO:0000313" key="3">
    <source>
        <dbReference type="Proteomes" id="UP000257045"/>
    </source>
</evidence>
<comment type="caution">
    <text evidence="2">The sequence shown here is derived from an EMBL/GenBank/DDBJ whole genome shotgun (WGS) entry which is preliminary data.</text>
</comment>